<accession>A0ABV3RS40</accession>
<keyword evidence="2" id="KW-1185">Reference proteome</keyword>
<evidence type="ECO:0000313" key="1">
    <source>
        <dbReference type="EMBL" id="MEW9921807.1"/>
    </source>
</evidence>
<dbReference type="EMBL" id="JBFNXX010000021">
    <property type="protein sequence ID" value="MEW9921807.1"/>
    <property type="molecule type" value="Genomic_DNA"/>
</dbReference>
<evidence type="ECO:0000313" key="2">
    <source>
        <dbReference type="Proteomes" id="UP001556098"/>
    </source>
</evidence>
<gene>
    <name evidence="1" type="ORF">AB2B41_19545</name>
</gene>
<dbReference type="RefSeq" id="WP_367879505.1">
    <property type="nucleotide sequence ID" value="NZ_JBFNXX010000021.1"/>
</dbReference>
<protein>
    <submittedName>
        <fullName evidence="1">Uncharacterized protein</fullName>
    </submittedName>
</protein>
<comment type="caution">
    <text evidence="1">The sequence shown here is derived from an EMBL/GenBank/DDBJ whole genome shotgun (WGS) entry which is preliminary data.</text>
</comment>
<organism evidence="1 2">
    <name type="scientific">Sulfitobacter sediminis</name>
    <dbReference type="NCBI Taxonomy" id="3234186"/>
    <lineage>
        <taxon>Bacteria</taxon>
        <taxon>Pseudomonadati</taxon>
        <taxon>Pseudomonadota</taxon>
        <taxon>Alphaproteobacteria</taxon>
        <taxon>Rhodobacterales</taxon>
        <taxon>Roseobacteraceae</taxon>
        <taxon>Sulfitobacter</taxon>
    </lineage>
</organism>
<sequence>MSRLRQRLKKLEAHTADADETVFICTGVPRHDKVGHLEVAITPYGWIAKKSQEADAQFKARVQGSKSCGR</sequence>
<reference evidence="1 2" key="1">
    <citation type="submission" date="2024-07" db="EMBL/GenBank/DDBJ databases">
        <title>Marimonas sp.nov., isolated from tidal-flat sediment.</title>
        <authorList>
            <person name="Jayan J.N."/>
            <person name="Lee S.S."/>
        </authorList>
    </citation>
    <scope>NUCLEOTIDE SEQUENCE [LARGE SCALE GENOMIC DNA]</scope>
    <source>
        <strain evidence="1 2">MJW-29</strain>
    </source>
</reference>
<name>A0ABV3RS40_9RHOB</name>
<proteinExistence type="predicted"/>
<dbReference type="Proteomes" id="UP001556098">
    <property type="component" value="Unassembled WGS sequence"/>
</dbReference>